<dbReference type="KEGG" id="palr:HGI30_09840"/>
<sequence>MELALGMAAKTAGQTGINPAVGCVVVKDGRIVGLGAHLKRGEGHAEVHALAMAGEEARGATAYVTLEPCSHYGRTPPCSDRLIAAGIARVVVAELDPNPLVSGTGMAKLQAAGIETEAGVMEAEARRRSEPFRKFITTRLPYVTLKTASTLDGRIATASGDSRWVTGPEARAAVHAMRHRHMGILVGIGTVLADDPSLTTRLDVPGLHPVRIVADSALRLPLDSKLVRDGAAPTIALASGAADEGRAEALRAAGVEVIRCGIGASVELQEAMRLLGEREIGSILLEGGGRLNGSMLAAGLVDRICVFLAPKIIGGEDAPSSFRFAGFERMADAIELDDVEVERYGRDVCISGKPAAGGGIG</sequence>
<dbReference type="PROSITE" id="PS51747">
    <property type="entry name" value="CYT_DCMP_DEAMINASES_2"/>
    <property type="match status" value="1"/>
</dbReference>
<keyword evidence="6 14" id="KW-0686">Riboflavin biosynthesis</keyword>
<evidence type="ECO:0000256" key="5">
    <source>
        <dbReference type="ARBA" id="ARBA00007417"/>
    </source>
</evidence>
<feature type="binding site" evidence="17">
    <location>
        <position position="78"/>
    </location>
    <ligand>
        <name>Zn(2+)</name>
        <dbReference type="ChEBI" id="CHEBI:29105"/>
        <note>catalytic</note>
    </ligand>
</feature>
<dbReference type="InterPro" id="IPR016193">
    <property type="entry name" value="Cytidine_deaminase-like"/>
</dbReference>
<keyword evidence="20" id="KW-1185">Reference proteome</keyword>
<proteinExistence type="inferred from homology"/>
<dbReference type="Gene3D" id="3.40.430.10">
    <property type="entry name" value="Dihydrofolate Reductase, subunit A"/>
    <property type="match status" value="1"/>
</dbReference>
<dbReference type="AlphaFoldDB" id="A0A6H2H3M7"/>
<keyword evidence="7 14" id="KW-0479">Metal-binding</keyword>
<dbReference type="NCBIfam" id="TIGR00326">
    <property type="entry name" value="eubact_ribD"/>
    <property type="match status" value="1"/>
</dbReference>
<name>A0A6H2H3M7_9BACL</name>
<dbReference type="UniPathway" id="UPA00275">
    <property type="reaction ID" value="UER00401"/>
</dbReference>
<evidence type="ECO:0000259" key="18">
    <source>
        <dbReference type="PROSITE" id="PS51747"/>
    </source>
</evidence>
<feature type="binding site" evidence="16">
    <location>
        <position position="194"/>
    </location>
    <ligand>
        <name>NADP(+)</name>
        <dbReference type="ChEBI" id="CHEBI:58349"/>
    </ligand>
</feature>
<feature type="binding site" evidence="16">
    <location>
        <position position="148"/>
    </location>
    <ligand>
        <name>NADP(+)</name>
        <dbReference type="ChEBI" id="CHEBI:58349"/>
    </ligand>
</feature>
<feature type="binding site" evidence="16">
    <location>
        <position position="164"/>
    </location>
    <ligand>
        <name>NADP(+)</name>
        <dbReference type="ChEBI" id="CHEBI:58349"/>
    </ligand>
</feature>
<dbReference type="GO" id="GO:0008270">
    <property type="term" value="F:zinc ion binding"/>
    <property type="evidence" value="ECO:0007669"/>
    <property type="project" value="InterPro"/>
</dbReference>
<dbReference type="GO" id="GO:0008703">
    <property type="term" value="F:5-amino-6-(5-phosphoribosylamino)uracil reductase activity"/>
    <property type="evidence" value="ECO:0007669"/>
    <property type="project" value="UniProtKB-EC"/>
</dbReference>
<protein>
    <recommendedName>
        <fullName evidence="14">Riboflavin biosynthesis protein RibD</fullName>
    </recommendedName>
    <domain>
        <recommendedName>
            <fullName evidence="14">Diaminohydroxyphosphoribosylaminopyrimidine deaminase</fullName>
            <shortName evidence="14">DRAP deaminase</shortName>
            <ecNumber evidence="14">3.5.4.26</ecNumber>
        </recommendedName>
        <alternativeName>
            <fullName evidence="14">Riboflavin-specific deaminase</fullName>
        </alternativeName>
    </domain>
    <domain>
        <recommendedName>
            <fullName evidence="14">5-amino-6-(5-phosphoribosylamino)uracil reductase</fullName>
            <ecNumber evidence="14">1.1.1.193</ecNumber>
        </recommendedName>
        <alternativeName>
            <fullName evidence="14">HTP reductase</fullName>
        </alternativeName>
    </domain>
</protein>
<evidence type="ECO:0000256" key="4">
    <source>
        <dbReference type="ARBA" id="ARBA00005259"/>
    </source>
</evidence>
<dbReference type="PIRSF" id="PIRSF006769">
    <property type="entry name" value="RibD"/>
    <property type="match status" value="1"/>
</dbReference>
<organism evidence="19 20">
    <name type="scientific">Paenibacillus albicereus</name>
    <dbReference type="NCBI Taxonomy" id="2726185"/>
    <lineage>
        <taxon>Bacteria</taxon>
        <taxon>Bacillati</taxon>
        <taxon>Bacillota</taxon>
        <taxon>Bacilli</taxon>
        <taxon>Bacillales</taxon>
        <taxon>Paenibacillaceae</taxon>
        <taxon>Paenibacillus</taxon>
    </lineage>
</organism>
<evidence type="ECO:0000256" key="6">
    <source>
        <dbReference type="ARBA" id="ARBA00022619"/>
    </source>
</evidence>
<feature type="binding site" evidence="16">
    <location>
        <position position="216"/>
    </location>
    <ligand>
        <name>NADP(+)</name>
        <dbReference type="ChEBI" id="CHEBI:58349"/>
    </ligand>
</feature>
<feature type="binding site" evidence="16">
    <location>
        <position position="201"/>
    </location>
    <ligand>
        <name>substrate</name>
    </ligand>
</feature>
<evidence type="ECO:0000256" key="16">
    <source>
        <dbReference type="PIRSR" id="PIRSR006769-2"/>
    </source>
</evidence>
<dbReference type="EC" id="3.5.4.26" evidence="14"/>
<keyword evidence="10 14" id="KW-0560">Oxidoreductase</keyword>
<dbReference type="Pfam" id="PF00383">
    <property type="entry name" value="dCMP_cyt_deam_1"/>
    <property type="match status" value="1"/>
</dbReference>
<dbReference type="GO" id="GO:0009231">
    <property type="term" value="P:riboflavin biosynthetic process"/>
    <property type="evidence" value="ECO:0007669"/>
    <property type="project" value="UniProtKB-UniPathway"/>
</dbReference>
<keyword evidence="8 14" id="KW-0862">Zinc</keyword>
<comment type="catalytic activity">
    <reaction evidence="12 14">
        <text>5-amino-6-(5-phospho-D-ribitylamino)uracil + NADP(+) = 5-amino-6-(5-phospho-D-ribosylamino)uracil + NADPH + H(+)</text>
        <dbReference type="Rhea" id="RHEA:17845"/>
        <dbReference type="ChEBI" id="CHEBI:15378"/>
        <dbReference type="ChEBI" id="CHEBI:57783"/>
        <dbReference type="ChEBI" id="CHEBI:58349"/>
        <dbReference type="ChEBI" id="CHEBI:58421"/>
        <dbReference type="ChEBI" id="CHEBI:58453"/>
        <dbReference type="EC" id="1.1.1.193"/>
    </reaction>
</comment>
<dbReference type="NCBIfam" id="TIGR00227">
    <property type="entry name" value="ribD_Cterm"/>
    <property type="match status" value="1"/>
</dbReference>
<dbReference type="Pfam" id="PF01872">
    <property type="entry name" value="RibD_C"/>
    <property type="match status" value="1"/>
</dbReference>
<dbReference type="GO" id="GO:0008835">
    <property type="term" value="F:diaminohydroxyphosphoribosylaminopyrimidine deaminase activity"/>
    <property type="evidence" value="ECO:0007669"/>
    <property type="project" value="UniProtKB-EC"/>
</dbReference>
<evidence type="ECO:0000256" key="3">
    <source>
        <dbReference type="ARBA" id="ARBA00004910"/>
    </source>
</evidence>
<feature type="binding site" evidence="16">
    <location>
        <position position="178"/>
    </location>
    <ligand>
        <name>substrate</name>
    </ligand>
</feature>
<comment type="pathway">
    <text evidence="2 14">Cofactor biosynthesis; riboflavin biosynthesis; 5-amino-6-(D-ribitylamino)uracil from GTP: step 2/4.</text>
</comment>
<evidence type="ECO:0000256" key="14">
    <source>
        <dbReference type="PIRNR" id="PIRNR006769"/>
    </source>
</evidence>
<dbReference type="PANTHER" id="PTHR38011">
    <property type="entry name" value="DIHYDROFOLATE REDUCTASE FAMILY PROTEIN (AFU_ORTHOLOGUE AFUA_8G06820)"/>
    <property type="match status" value="1"/>
</dbReference>
<feature type="binding site" evidence="17">
    <location>
        <position position="44"/>
    </location>
    <ligand>
        <name>Zn(2+)</name>
        <dbReference type="ChEBI" id="CHEBI:29105"/>
        <note>catalytic</note>
    </ligand>
</feature>
<keyword evidence="14 19" id="KW-0378">Hydrolase</keyword>
<dbReference type="InterPro" id="IPR002734">
    <property type="entry name" value="RibDG_C"/>
</dbReference>
<feature type="binding site" evidence="17">
    <location>
        <position position="69"/>
    </location>
    <ligand>
        <name>Zn(2+)</name>
        <dbReference type="ChEBI" id="CHEBI:29105"/>
        <note>catalytic</note>
    </ligand>
</feature>
<evidence type="ECO:0000256" key="9">
    <source>
        <dbReference type="ARBA" id="ARBA00022857"/>
    </source>
</evidence>
<dbReference type="InterPro" id="IPR024072">
    <property type="entry name" value="DHFR-like_dom_sf"/>
</dbReference>
<feature type="binding site" evidence="16">
    <location>
        <position position="162"/>
    </location>
    <ligand>
        <name>substrate</name>
    </ligand>
</feature>
<dbReference type="InterPro" id="IPR050765">
    <property type="entry name" value="Riboflavin_Biosynth_HTPR"/>
</dbReference>
<comment type="catalytic activity">
    <reaction evidence="13 14">
        <text>2,5-diamino-6-hydroxy-4-(5-phosphoribosylamino)-pyrimidine + H2O + H(+) = 5-amino-6-(5-phospho-D-ribosylamino)uracil + NH4(+)</text>
        <dbReference type="Rhea" id="RHEA:21868"/>
        <dbReference type="ChEBI" id="CHEBI:15377"/>
        <dbReference type="ChEBI" id="CHEBI:15378"/>
        <dbReference type="ChEBI" id="CHEBI:28938"/>
        <dbReference type="ChEBI" id="CHEBI:58453"/>
        <dbReference type="ChEBI" id="CHEBI:58614"/>
        <dbReference type="EC" id="3.5.4.26"/>
    </reaction>
</comment>
<accession>A0A6H2H3M7</accession>
<evidence type="ECO:0000256" key="10">
    <source>
        <dbReference type="ARBA" id="ARBA00023002"/>
    </source>
</evidence>
<evidence type="ECO:0000256" key="8">
    <source>
        <dbReference type="ARBA" id="ARBA00022833"/>
    </source>
</evidence>
<feature type="domain" description="CMP/dCMP-type deaminase" evidence="18">
    <location>
        <begin position="1"/>
        <end position="117"/>
    </location>
</feature>
<evidence type="ECO:0000256" key="13">
    <source>
        <dbReference type="ARBA" id="ARBA00049886"/>
    </source>
</evidence>
<evidence type="ECO:0000256" key="7">
    <source>
        <dbReference type="ARBA" id="ARBA00022723"/>
    </source>
</evidence>
<dbReference type="SUPFAM" id="SSF53597">
    <property type="entry name" value="Dihydrofolate reductase-like"/>
    <property type="match status" value="1"/>
</dbReference>
<dbReference type="EC" id="1.1.1.193" evidence="14"/>
<dbReference type="CDD" id="cd01284">
    <property type="entry name" value="Riboflavin_deaminase-reductase"/>
    <property type="match status" value="1"/>
</dbReference>
<dbReference type="PROSITE" id="PS00903">
    <property type="entry name" value="CYT_DCMP_DEAMINASES_1"/>
    <property type="match status" value="1"/>
</dbReference>
<feature type="binding site" evidence="16">
    <location>
        <position position="190"/>
    </location>
    <ligand>
        <name>NADP(+)</name>
        <dbReference type="ChEBI" id="CHEBI:58349"/>
    </ligand>
</feature>
<keyword evidence="9 14" id="KW-0521">NADP</keyword>
<evidence type="ECO:0000256" key="1">
    <source>
        <dbReference type="ARBA" id="ARBA00002151"/>
    </source>
</evidence>
<comment type="pathway">
    <text evidence="3 14">Cofactor biosynthesis; riboflavin biosynthesis; 5-amino-6-(D-ribitylamino)uracil from GTP: step 3/4.</text>
</comment>
<evidence type="ECO:0000256" key="15">
    <source>
        <dbReference type="PIRSR" id="PIRSR006769-1"/>
    </source>
</evidence>
<evidence type="ECO:0000256" key="17">
    <source>
        <dbReference type="PIRSR" id="PIRSR006769-3"/>
    </source>
</evidence>
<dbReference type="InterPro" id="IPR002125">
    <property type="entry name" value="CMP_dCMP_dom"/>
</dbReference>
<comment type="function">
    <text evidence="1 14">Converts 2,5-diamino-6-(ribosylamino)-4(3h)-pyrimidinone 5'-phosphate into 5-amino-6-(ribosylamino)-2,4(1h,3h)-pyrimidinedione 5'-phosphate.</text>
</comment>
<dbReference type="InterPro" id="IPR016192">
    <property type="entry name" value="APOBEC/CMP_deaminase_Zn-bd"/>
</dbReference>
<evidence type="ECO:0000313" key="19">
    <source>
        <dbReference type="EMBL" id="QJC54304.1"/>
    </source>
</evidence>
<comment type="similarity">
    <text evidence="4 14">In the N-terminal section; belongs to the cytidine and deoxycytidylate deaminase family.</text>
</comment>
<reference evidence="19 20" key="1">
    <citation type="submission" date="2020-04" db="EMBL/GenBank/DDBJ databases">
        <title>Novel Paenibacillus strain UniB2 isolated from commercial digestive syrup.</title>
        <authorList>
            <person name="Thorat V."/>
            <person name="Kirdat K."/>
            <person name="Tiwarekar B."/>
            <person name="Yadav A."/>
        </authorList>
    </citation>
    <scope>NUCLEOTIDE SEQUENCE [LARGE SCALE GENOMIC DNA]</scope>
    <source>
        <strain evidence="19 20">UniB2</strain>
    </source>
</reference>
<dbReference type="InterPro" id="IPR004794">
    <property type="entry name" value="Eubact_RibD"/>
</dbReference>
<comment type="similarity">
    <text evidence="5 14">In the C-terminal section; belongs to the HTP reductase family.</text>
</comment>
<evidence type="ECO:0000256" key="12">
    <source>
        <dbReference type="ARBA" id="ARBA00049861"/>
    </source>
</evidence>
<keyword evidence="11" id="KW-0511">Multifunctional enzyme</keyword>
<dbReference type="Proteomes" id="UP000502136">
    <property type="component" value="Chromosome"/>
</dbReference>
<comment type="cofactor">
    <cofactor evidence="14 17">
        <name>Zn(2+)</name>
        <dbReference type="ChEBI" id="CHEBI:29105"/>
    </cofactor>
    <text evidence="14 17">Binds 1 zinc ion.</text>
</comment>
<dbReference type="GO" id="GO:0050661">
    <property type="term" value="F:NADP binding"/>
    <property type="evidence" value="ECO:0007669"/>
    <property type="project" value="InterPro"/>
</dbReference>
<dbReference type="PANTHER" id="PTHR38011:SF7">
    <property type="entry name" value="2,5-DIAMINO-6-RIBOSYLAMINO-4(3H)-PYRIMIDINONE 5'-PHOSPHATE REDUCTASE"/>
    <property type="match status" value="1"/>
</dbReference>
<feature type="binding site" evidence="16">
    <location>
        <begin position="288"/>
        <end position="294"/>
    </location>
    <ligand>
        <name>NADP(+)</name>
        <dbReference type="ChEBI" id="CHEBI:58349"/>
    </ligand>
</feature>
<feature type="binding site" evidence="16">
    <location>
        <position position="286"/>
    </location>
    <ligand>
        <name>substrate</name>
    </ligand>
</feature>
<feature type="binding site" evidence="16">
    <location>
        <position position="198"/>
    </location>
    <ligand>
        <name>substrate</name>
    </ligand>
</feature>
<dbReference type="SUPFAM" id="SSF53927">
    <property type="entry name" value="Cytidine deaminase-like"/>
    <property type="match status" value="1"/>
</dbReference>
<dbReference type="Gene3D" id="3.40.140.10">
    <property type="entry name" value="Cytidine Deaminase, domain 2"/>
    <property type="match status" value="1"/>
</dbReference>
<evidence type="ECO:0000256" key="2">
    <source>
        <dbReference type="ARBA" id="ARBA00004882"/>
    </source>
</evidence>
<dbReference type="InterPro" id="IPR011549">
    <property type="entry name" value="RibD_C"/>
</dbReference>
<evidence type="ECO:0000313" key="20">
    <source>
        <dbReference type="Proteomes" id="UP000502136"/>
    </source>
</evidence>
<dbReference type="EMBL" id="CP051428">
    <property type="protein sequence ID" value="QJC54304.1"/>
    <property type="molecule type" value="Genomic_DNA"/>
</dbReference>
<gene>
    <name evidence="19" type="primary">ribD</name>
    <name evidence="19" type="ORF">HGI30_09840</name>
</gene>
<feature type="active site" description="Proton donor" evidence="15">
    <location>
        <position position="46"/>
    </location>
</feature>
<evidence type="ECO:0000256" key="11">
    <source>
        <dbReference type="ARBA" id="ARBA00023268"/>
    </source>
</evidence>